<dbReference type="InterPro" id="IPR018641">
    <property type="entry name" value="Trfase_1_rSAM/seldom-assoc"/>
</dbReference>
<gene>
    <name evidence="2" type="ORF">J5Y09_15635</name>
</gene>
<dbReference type="PANTHER" id="PTHR36529:SF1">
    <property type="entry name" value="GLYCOSYLTRANSFERASE"/>
    <property type="match status" value="1"/>
</dbReference>
<proteinExistence type="predicted"/>
<evidence type="ECO:0000313" key="2">
    <source>
        <dbReference type="EMBL" id="MBP0465357.1"/>
    </source>
</evidence>
<feature type="compositionally biased region" description="Pro residues" evidence="1">
    <location>
        <begin position="194"/>
        <end position="211"/>
    </location>
</feature>
<dbReference type="Pfam" id="PF09837">
    <property type="entry name" value="DUF2064"/>
    <property type="match status" value="1"/>
</dbReference>
<organism evidence="2 3">
    <name type="scientific">Roseomonas nitratireducens</name>
    <dbReference type="NCBI Taxonomy" id="2820810"/>
    <lineage>
        <taxon>Bacteria</taxon>
        <taxon>Pseudomonadati</taxon>
        <taxon>Pseudomonadota</taxon>
        <taxon>Alphaproteobacteria</taxon>
        <taxon>Acetobacterales</taxon>
        <taxon>Roseomonadaceae</taxon>
        <taxon>Roseomonas</taxon>
    </lineage>
</organism>
<dbReference type="RefSeq" id="WP_209352749.1">
    <property type="nucleotide sequence ID" value="NZ_JAGIYZ010000015.1"/>
</dbReference>
<evidence type="ECO:0000313" key="3">
    <source>
        <dbReference type="Proteomes" id="UP000680815"/>
    </source>
</evidence>
<protein>
    <submittedName>
        <fullName evidence="2">TIGR04282 family arsenosugar biosynthesis glycosyltransferase</fullName>
    </submittedName>
</protein>
<dbReference type="InterPro" id="IPR029044">
    <property type="entry name" value="Nucleotide-diphossugar_trans"/>
</dbReference>
<dbReference type="PANTHER" id="PTHR36529">
    <property type="entry name" value="SLL1095 PROTEIN"/>
    <property type="match status" value="1"/>
</dbReference>
<dbReference type="EMBL" id="JAGIYZ010000015">
    <property type="protein sequence ID" value="MBP0465357.1"/>
    <property type="molecule type" value="Genomic_DNA"/>
</dbReference>
<dbReference type="SUPFAM" id="SSF53448">
    <property type="entry name" value="Nucleotide-diphospho-sugar transferases"/>
    <property type="match status" value="1"/>
</dbReference>
<evidence type="ECO:0000256" key="1">
    <source>
        <dbReference type="SAM" id="MobiDB-lite"/>
    </source>
</evidence>
<comment type="caution">
    <text evidence="2">The sequence shown here is derived from an EMBL/GenBank/DDBJ whole genome shotgun (WGS) entry which is preliminary data.</text>
</comment>
<feature type="region of interest" description="Disordered" evidence="1">
    <location>
        <begin position="189"/>
        <end position="211"/>
    </location>
</feature>
<dbReference type="NCBIfam" id="TIGR04282">
    <property type="entry name" value="glyco_like_cofC"/>
    <property type="match status" value="1"/>
</dbReference>
<reference evidence="2 3" key="1">
    <citation type="submission" date="2021-03" db="EMBL/GenBank/DDBJ databases">
        <authorList>
            <person name="So Y."/>
        </authorList>
    </citation>
    <scope>NUCLEOTIDE SEQUENCE [LARGE SCALE GENOMIC DNA]</scope>
    <source>
        <strain evidence="2 3">PWR1</strain>
    </source>
</reference>
<name>A0ABS4AXS1_9PROT</name>
<dbReference type="Proteomes" id="UP000680815">
    <property type="component" value="Unassembled WGS sequence"/>
</dbReference>
<sequence>MTRPTVILFARAPRLGAVKRRLARGIGDRAALRFYAGTLAAVARPIARDARWRTLLATTPRGARADWARFAPRGTRRVAQPLGDLGARMAGAMRAHPVAVLAGTDVPDLRPSDIAAAIRALGRADAVFGPAEDGGYWLVGMGPRRPARPFAGVRWSTRHALADTLRNFAGRRVALLRVLRDVDTAEDLRARATLPPPRPPCEPSAPGGPPP</sequence>
<keyword evidence="3" id="KW-1185">Reference proteome</keyword>
<accession>A0ABS4AXS1</accession>
<dbReference type="Gene3D" id="3.90.550.10">
    <property type="entry name" value="Spore Coat Polysaccharide Biosynthesis Protein SpsA, Chain A"/>
    <property type="match status" value="1"/>
</dbReference>